<dbReference type="AlphaFoldDB" id="A0A291RIY3"/>
<dbReference type="InterPro" id="IPR011050">
    <property type="entry name" value="Pectin_lyase_fold/virulence"/>
</dbReference>
<dbReference type="KEGG" id="ntp:CRH09_16405"/>
<dbReference type="InterPro" id="IPR024535">
    <property type="entry name" value="RHGA/B-epi-like_pectate_lyase"/>
</dbReference>
<evidence type="ECO:0000256" key="1">
    <source>
        <dbReference type="SAM" id="MobiDB-lite"/>
    </source>
</evidence>
<feature type="domain" description="Rhamnogalacturonase A/B/Epimerase-like pectate lyase" evidence="2">
    <location>
        <begin position="79"/>
        <end position="269"/>
    </location>
</feature>
<dbReference type="PROSITE" id="PS51318">
    <property type="entry name" value="TAT"/>
    <property type="match status" value="1"/>
</dbReference>
<organism evidence="3 4">
    <name type="scientific">Nocardia terpenica</name>
    <dbReference type="NCBI Taxonomy" id="455432"/>
    <lineage>
        <taxon>Bacteria</taxon>
        <taxon>Bacillati</taxon>
        <taxon>Actinomycetota</taxon>
        <taxon>Actinomycetes</taxon>
        <taxon>Mycobacteriales</taxon>
        <taxon>Nocardiaceae</taxon>
        <taxon>Nocardia</taxon>
    </lineage>
</organism>
<dbReference type="SUPFAM" id="SSF51126">
    <property type="entry name" value="Pectin lyase-like"/>
    <property type="match status" value="1"/>
</dbReference>
<evidence type="ECO:0000313" key="3">
    <source>
        <dbReference type="EMBL" id="ATL67546.1"/>
    </source>
</evidence>
<name>A0A291RIY3_9NOCA</name>
<gene>
    <name evidence="3" type="ORF">CRH09_16405</name>
</gene>
<reference evidence="3 4" key="1">
    <citation type="submission" date="2017-10" db="EMBL/GenBank/DDBJ databases">
        <title>Comparative genomics between pathogenic Norcardia.</title>
        <authorList>
            <person name="Zeng L."/>
        </authorList>
    </citation>
    <scope>NUCLEOTIDE SEQUENCE [LARGE SCALE GENOMIC DNA]</scope>
    <source>
        <strain evidence="3 4">NC_YFY_NT001</strain>
    </source>
</reference>
<dbReference type="Pfam" id="PF12708">
    <property type="entry name" value="Pect-lyase_RHGA_epim"/>
    <property type="match status" value="1"/>
</dbReference>
<dbReference type="EMBL" id="CP023778">
    <property type="protein sequence ID" value="ATL67546.1"/>
    <property type="molecule type" value="Genomic_DNA"/>
</dbReference>
<evidence type="ECO:0000313" key="4">
    <source>
        <dbReference type="Proteomes" id="UP000221961"/>
    </source>
</evidence>
<feature type="region of interest" description="Disordered" evidence="1">
    <location>
        <begin position="1"/>
        <end position="32"/>
    </location>
</feature>
<sequence length="480" mass="50643">MARREHEGAARREHGGTGGRGDEGVAGRDEGGAGLGRRRLLATLGVAGVGALAACSSDSGPNPAAEFRSPHVTDAPSARSIRDFGAVGDGKADDTDAIAAAAAVGDRPLVMYVPAGRYRVRNWPALPDYATVLGDGADVTTIVYDGDDTLISLQGRQRVRFARMGFYVSGARSTAVHLTGCFRCSFESVVLRGNHVSDNFPGFTAQRGVVLDGNTGGTAFIDCDINNFGYGIVTSCIQNYVTASKFTDNRIGVLGTGNDRNAGMALSNVEFVSDSDPRTTDKHVAVDGAANDWWFTNVWFEGADTSLSIGAQGGGPAQFGMVNCKIAARRTCLELHHCRQPYLANVQFDPDLDNPPIELHIDPAGCPEGTAINLISGSYDDIDSRTFPAGWHVVGRGRVYGGRYAGTLVLQPGIPDTDIAQVQDRTGATLSAILPSGTWLSDRPEAGVVLKDPAGGYWRLSVGTDGAVKTSPLGKQRPRE</sequence>
<dbReference type="Proteomes" id="UP000221961">
    <property type="component" value="Chromosome"/>
</dbReference>
<dbReference type="Gene3D" id="2.160.20.10">
    <property type="entry name" value="Single-stranded right-handed beta-helix, Pectin lyase-like"/>
    <property type="match status" value="1"/>
</dbReference>
<dbReference type="InterPro" id="IPR012334">
    <property type="entry name" value="Pectin_lyas_fold"/>
</dbReference>
<protein>
    <submittedName>
        <fullName evidence="3">Mannuronan epimerase</fullName>
    </submittedName>
</protein>
<accession>A0A291RIY3</accession>
<feature type="compositionally biased region" description="Basic and acidic residues" evidence="1">
    <location>
        <begin position="1"/>
        <end position="31"/>
    </location>
</feature>
<dbReference type="InterPro" id="IPR006311">
    <property type="entry name" value="TAT_signal"/>
</dbReference>
<evidence type="ECO:0000259" key="2">
    <source>
        <dbReference type="Pfam" id="PF12708"/>
    </source>
</evidence>
<proteinExistence type="predicted"/>